<dbReference type="InterPro" id="IPR050172">
    <property type="entry name" value="SsuD_RutA_monooxygenase"/>
</dbReference>
<dbReference type="InterPro" id="IPR036661">
    <property type="entry name" value="Luciferase-like_sf"/>
</dbReference>
<evidence type="ECO:0000259" key="6">
    <source>
        <dbReference type="Pfam" id="PF00296"/>
    </source>
</evidence>
<evidence type="ECO:0000256" key="4">
    <source>
        <dbReference type="ARBA" id="ARBA00023033"/>
    </source>
</evidence>
<evidence type="ECO:0000256" key="3">
    <source>
        <dbReference type="ARBA" id="ARBA00023002"/>
    </source>
</evidence>
<dbReference type="EMBL" id="CP011005">
    <property type="protein sequence ID" value="AJT40861.1"/>
    <property type="molecule type" value="Genomic_DNA"/>
</dbReference>
<dbReference type="AlphaFoldDB" id="A0A0D4BXL2"/>
<evidence type="ECO:0000256" key="2">
    <source>
        <dbReference type="ARBA" id="ARBA00022643"/>
    </source>
</evidence>
<dbReference type="PANTHER" id="PTHR42847:SF4">
    <property type="entry name" value="ALKANESULFONATE MONOOXYGENASE-RELATED"/>
    <property type="match status" value="1"/>
</dbReference>
<dbReference type="HOGENOM" id="CLU_027853_1_4_11"/>
<dbReference type="GO" id="GO:0016705">
    <property type="term" value="F:oxidoreductase activity, acting on paired donors, with incorporation or reduction of molecular oxygen"/>
    <property type="evidence" value="ECO:0007669"/>
    <property type="project" value="InterPro"/>
</dbReference>
<dbReference type="RefSeq" id="WP_045073778.1">
    <property type="nucleotide sequence ID" value="NZ_CP011005.1"/>
</dbReference>
<reference evidence="7 8" key="1">
    <citation type="journal article" date="2015" name="Genome Announc.">
        <title>Complete Genome Sequencing of Protease-Producing Novel Arthrobacter sp. Strain IHBB 11108 Using PacBio Single-Molecule Real-Time Sequencing Technology.</title>
        <authorList>
            <person name="Kiran S."/>
            <person name="Swarnkar M.K."/>
            <person name="Pal M."/>
            <person name="Thakur R."/>
            <person name="Tewari R."/>
            <person name="Singh A.K."/>
            <person name="Gulati A."/>
        </authorList>
    </citation>
    <scope>NUCLEOTIDE SEQUENCE [LARGE SCALE GENOMIC DNA]</scope>
    <source>
        <strain evidence="7 8">IHBB 11108</strain>
    </source>
</reference>
<evidence type="ECO:0000313" key="7">
    <source>
        <dbReference type="EMBL" id="AJT40861.1"/>
    </source>
</evidence>
<dbReference type="SUPFAM" id="SSF51679">
    <property type="entry name" value="Bacterial luciferase-like"/>
    <property type="match status" value="1"/>
</dbReference>
<keyword evidence="8" id="KW-1185">Reference proteome</keyword>
<evidence type="ECO:0000256" key="5">
    <source>
        <dbReference type="SAM" id="MobiDB-lite"/>
    </source>
</evidence>
<dbReference type="Gene3D" id="3.20.20.30">
    <property type="entry name" value="Luciferase-like domain"/>
    <property type="match status" value="1"/>
</dbReference>
<dbReference type="Proteomes" id="UP000061839">
    <property type="component" value="Chromosome"/>
</dbReference>
<protein>
    <submittedName>
        <fullName evidence="7">Alkanesulfonate monooxygenase</fullName>
    </submittedName>
</protein>
<keyword evidence="1" id="KW-0285">Flavoprotein</keyword>
<sequence length="386" mass="41791">MALEFLGMGALNDGTETQPRSGEAFDRDYIAKLARVHQDSGFTRVLFAYSSGSPDPAQAAAYAAAQTDTLGLLVAHRPNVSAPTFAAKTYATLDHISGGRVAVHFITGGSAADQAAEGDFLSKDERYQRTREYLQIVKRAWQSTERFDYSGEHYSIEDFALDFLPVQQPRPLISFGGSSDAAYQVGAAEADVFALWGETLAGTAEQIESIRQAATAAGRETLPRIQVAFRPILAPTQEQAWQRAEQIAQRLEERVKGASTFRHRRSLTQPENSGSQRLLELAAQGERFGKALWTKTAEITGGGGNSNALVGTPEVVAEALLEYVKLGIDIISVRGYDTLQDAKDFGEQVIPLLREEAAKLPAVEQREAQQTTAQQTAAQQSVGAVA</sequence>
<dbReference type="CDD" id="cd01094">
    <property type="entry name" value="Alkanesulfonate_monoxygenase"/>
    <property type="match status" value="1"/>
</dbReference>
<keyword evidence="4 7" id="KW-0503">Monooxygenase</keyword>
<dbReference type="GO" id="GO:0004497">
    <property type="term" value="F:monooxygenase activity"/>
    <property type="evidence" value="ECO:0007669"/>
    <property type="project" value="UniProtKB-KW"/>
</dbReference>
<keyword evidence="3" id="KW-0560">Oxidoreductase</keyword>
<name>A0A0D4BXL2_9MICC</name>
<feature type="compositionally biased region" description="Low complexity" evidence="5">
    <location>
        <begin position="368"/>
        <end position="380"/>
    </location>
</feature>
<feature type="region of interest" description="Disordered" evidence="5">
    <location>
        <begin position="363"/>
        <end position="386"/>
    </location>
</feature>
<accession>A0A0D4BXL2</accession>
<dbReference type="KEGG" id="ari:UM93_03865"/>
<evidence type="ECO:0000256" key="1">
    <source>
        <dbReference type="ARBA" id="ARBA00022630"/>
    </source>
</evidence>
<dbReference type="PANTHER" id="PTHR42847">
    <property type="entry name" value="ALKANESULFONATE MONOOXYGENASE"/>
    <property type="match status" value="1"/>
</dbReference>
<organism evidence="7 8">
    <name type="scientific">Psychromicrobium lacuslunae</name>
    <dbReference type="NCBI Taxonomy" id="1618207"/>
    <lineage>
        <taxon>Bacteria</taxon>
        <taxon>Bacillati</taxon>
        <taxon>Actinomycetota</taxon>
        <taxon>Actinomycetes</taxon>
        <taxon>Micrococcales</taxon>
        <taxon>Micrococcaceae</taxon>
        <taxon>Psychromicrobium</taxon>
    </lineage>
</organism>
<dbReference type="STRING" id="1618207.UM93_03865"/>
<dbReference type="Pfam" id="PF00296">
    <property type="entry name" value="Bac_luciferase"/>
    <property type="match status" value="1"/>
</dbReference>
<dbReference type="InterPro" id="IPR011251">
    <property type="entry name" value="Luciferase-like_dom"/>
</dbReference>
<proteinExistence type="predicted"/>
<dbReference type="PATRIC" id="fig|1618207.4.peg.787"/>
<feature type="domain" description="Luciferase-like" evidence="6">
    <location>
        <begin position="20"/>
        <end position="329"/>
    </location>
</feature>
<dbReference type="OrthoDB" id="9814695at2"/>
<evidence type="ECO:0000313" key="8">
    <source>
        <dbReference type="Proteomes" id="UP000061839"/>
    </source>
</evidence>
<gene>
    <name evidence="7" type="ORF">UM93_03865</name>
</gene>
<keyword evidence="2" id="KW-0288">FMN</keyword>